<dbReference type="CDD" id="cd00383">
    <property type="entry name" value="trans_reg_C"/>
    <property type="match status" value="1"/>
</dbReference>
<evidence type="ECO:0000313" key="4">
    <source>
        <dbReference type="EMBL" id="RFS18656.1"/>
    </source>
</evidence>
<dbReference type="InterPro" id="IPR016032">
    <property type="entry name" value="Sig_transdc_resp-reg_C-effctor"/>
</dbReference>
<dbReference type="SUPFAM" id="SSF46894">
    <property type="entry name" value="C-terminal effector domain of the bipartite response regulators"/>
    <property type="match status" value="1"/>
</dbReference>
<name>A0A3E1Y206_9BACT</name>
<evidence type="ECO:0000259" key="3">
    <source>
        <dbReference type="PROSITE" id="PS51755"/>
    </source>
</evidence>
<evidence type="ECO:0000313" key="5">
    <source>
        <dbReference type="Proteomes" id="UP000260644"/>
    </source>
</evidence>
<dbReference type="Gene3D" id="3.40.50.2300">
    <property type="match status" value="1"/>
</dbReference>
<dbReference type="Pfam" id="PF00486">
    <property type="entry name" value="Trans_reg_C"/>
    <property type="match status" value="1"/>
</dbReference>
<dbReference type="EMBL" id="QPMM01000021">
    <property type="protein sequence ID" value="RFS18656.1"/>
    <property type="molecule type" value="Genomic_DNA"/>
</dbReference>
<evidence type="ECO:0000256" key="1">
    <source>
        <dbReference type="ARBA" id="ARBA00023125"/>
    </source>
</evidence>
<keyword evidence="5" id="KW-1185">Reference proteome</keyword>
<reference evidence="4 5" key="1">
    <citation type="submission" date="2018-07" db="EMBL/GenBank/DDBJ databases">
        <title>Chitinophaga K2CV101002-2 sp. nov., isolated from a monsoon evergreen broad-leaved forest soil.</title>
        <authorList>
            <person name="Lv Y."/>
        </authorList>
    </citation>
    <scope>NUCLEOTIDE SEQUENCE [LARGE SCALE GENOMIC DNA]</scope>
    <source>
        <strain evidence="4 5">GDMCC 1.1288</strain>
    </source>
</reference>
<sequence>MKATILLYIANGLWPIQSPVKLLEPEGFLLINANSINDLLKQLCIHDIHGFILFAQKTTDDWLYITREIRKREAQRPIIHLSATNSRKMLIASVECGGDDFIPITRMNMELSIKLKRAINRTQERIKAEESIRLGECMFYPKKAILTTGHHKNIDLTYFEHSILEKLLEQKNNVVERQSLLERIGRSTSGSSLNIYICRLRKYFEESTIRIETIKRHGYKLIIKE</sequence>
<dbReference type="SMART" id="SM00862">
    <property type="entry name" value="Trans_reg_C"/>
    <property type="match status" value="1"/>
</dbReference>
<dbReference type="InterPro" id="IPR036388">
    <property type="entry name" value="WH-like_DNA-bd_sf"/>
</dbReference>
<dbReference type="InterPro" id="IPR011006">
    <property type="entry name" value="CheY-like_superfamily"/>
</dbReference>
<dbReference type="RefSeq" id="WP_116979012.1">
    <property type="nucleotide sequence ID" value="NZ_QPMM01000021.1"/>
</dbReference>
<dbReference type="OrthoDB" id="9789181at2"/>
<dbReference type="Gene3D" id="1.10.10.10">
    <property type="entry name" value="Winged helix-like DNA-binding domain superfamily/Winged helix DNA-binding domain"/>
    <property type="match status" value="1"/>
</dbReference>
<dbReference type="GO" id="GO:0003677">
    <property type="term" value="F:DNA binding"/>
    <property type="evidence" value="ECO:0007669"/>
    <property type="project" value="UniProtKB-UniRule"/>
</dbReference>
<dbReference type="InterPro" id="IPR001867">
    <property type="entry name" value="OmpR/PhoB-type_DNA-bd"/>
</dbReference>
<dbReference type="Proteomes" id="UP000260644">
    <property type="component" value="Unassembled WGS sequence"/>
</dbReference>
<organism evidence="4 5">
    <name type="scientific">Chitinophaga silvatica</name>
    <dbReference type="NCBI Taxonomy" id="2282649"/>
    <lineage>
        <taxon>Bacteria</taxon>
        <taxon>Pseudomonadati</taxon>
        <taxon>Bacteroidota</taxon>
        <taxon>Chitinophagia</taxon>
        <taxon>Chitinophagales</taxon>
        <taxon>Chitinophagaceae</taxon>
        <taxon>Chitinophaga</taxon>
    </lineage>
</organism>
<accession>A0A3E1Y206</accession>
<dbReference type="GO" id="GO:0006355">
    <property type="term" value="P:regulation of DNA-templated transcription"/>
    <property type="evidence" value="ECO:0007669"/>
    <property type="project" value="InterPro"/>
</dbReference>
<dbReference type="PROSITE" id="PS51755">
    <property type="entry name" value="OMPR_PHOB"/>
    <property type="match status" value="1"/>
</dbReference>
<evidence type="ECO:0000256" key="2">
    <source>
        <dbReference type="PROSITE-ProRule" id="PRU01091"/>
    </source>
</evidence>
<gene>
    <name evidence="4" type="ORF">DVR12_27290</name>
</gene>
<keyword evidence="1 2" id="KW-0238">DNA-binding</keyword>
<proteinExistence type="predicted"/>
<protein>
    <submittedName>
        <fullName evidence="4">DNA-binding response regulator</fullName>
    </submittedName>
</protein>
<dbReference type="GO" id="GO:0000160">
    <property type="term" value="P:phosphorelay signal transduction system"/>
    <property type="evidence" value="ECO:0007669"/>
    <property type="project" value="InterPro"/>
</dbReference>
<feature type="DNA-binding region" description="OmpR/PhoB-type" evidence="2">
    <location>
        <begin position="129"/>
        <end position="223"/>
    </location>
</feature>
<dbReference type="AlphaFoldDB" id="A0A3E1Y206"/>
<comment type="caution">
    <text evidence="4">The sequence shown here is derived from an EMBL/GenBank/DDBJ whole genome shotgun (WGS) entry which is preliminary data.</text>
</comment>
<feature type="domain" description="OmpR/PhoB-type" evidence="3">
    <location>
        <begin position="129"/>
        <end position="223"/>
    </location>
</feature>
<dbReference type="SUPFAM" id="SSF52172">
    <property type="entry name" value="CheY-like"/>
    <property type="match status" value="1"/>
</dbReference>